<dbReference type="OrthoDB" id="8261795at2"/>
<dbReference type="Pfam" id="PF02371">
    <property type="entry name" value="Transposase_20"/>
    <property type="match status" value="1"/>
</dbReference>
<evidence type="ECO:0000256" key="1">
    <source>
        <dbReference type="SAM" id="MobiDB-lite"/>
    </source>
</evidence>
<dbReference type="KEGG" id="brq:CIT40_19565"/>
<gene>
    <name evidence="4" type="ORF">CIT40_19565</name>
</gene>
<proteinExistence type="predicted"/>
<keyword evidence="5" id="KW-1185">Reference proteome</keyword>
<dbReference type="AlphaFoldDB" id="A0A2U8PW68"/>
<dbReference type="EMBL" id="CP029426">
    <property type="protein sequence ID" value="AWM02014.1"/>
    <property type="molecule type" value="Genomic_DNA"/>
</dbReference>
<dbReference type="GO" id="GO:0004803">
    <property type="term" value="F:transposase activity"/>
    <property type="evidence" value="ECO:0007669"/>
    <property type="project" value="InterPro"/>
</dbReference>
<dbReference type="PANTHER" id="PTHR33055">
    <property type="entry name" value="TRANSPOSASE FOR INSERTION SEQUENCE ELEMENT IS1111A"/>
    <property type="match status" value="1"/>
</dbReference>
<organism evidence="4 5">
    <name type="scientific">Bradyrhizobium amphicarpaeae</name>
    <dbReference type="NCBI Taxonomy" id="1404768"/>
    <lineage>
        <taxon>Bacteria</taxon>
        <taxon>Pseudomonadati</taxon>
        <taxon>Pseudomonadota</taxon>
        <taxon>Alphaproteobacteria</taxon>
        <taxon>Hyphomicrobiales</taxon>
        <taxon>Nitrobacteraceae</taxon>
        <taxon>Bradyrhizobium</taxon>
    </lineage>
</organism>
<reference evidence="4 5" key="1">
    <citation type="journal article" date="2017" name="Syst. Appl. Microbiol.">
        <title>Soybeans inoculated with root zone soils of Canadian native legumes harbour diverse and novel Bradyrhizobium spp. that possess agricultural potential.</title>
        <authorList>
            <person name="Bromfield E.S.P."/>
            <person name="Cloutier S."/>
            <person name="Tambong J.T."/>
            <person name="Tran Thi T.V."/>
        </authorList>
    </citation>
    <scope>NUCLEOTIDE SEQUENCE [LARGE SCALE GENOMIC DNA]</scope>
    <source>
        <strain evidence="4 5">39S1MB</strain>
    </source>
</reference>
<reference evidence="4 5" key="2">
    <citation type="journal article" date="2019" name="Int. J. Syst. Evol. Microbiol.">
        <title>Description and complete genome sequence of Bradyrhizobium amphicarpaeae sp. nov., harbouring photosystem and nitrogen-fixation genes.</title>
        <authorList>
            <person name="Bromfield E.S.P."/>
            <person name="Cloutier S."/>
            <person name="Nguyen H.D.T."/>
        </authorList>
    </citation>
    <scope>NUCLEOTIDE SEQUENCE [LARGE SCALE GENOMIC DNA]</scope>
    <source>
        <strain evidence="4 5">39S1MB</strain>
    </source>
</reference>
<dbReference type="InterPro" id="IPR002525">
    <property type="entry name" value="Transp_IS110-like_N"/>
</dbReference>
<protein>
    <submittedName>
        <fullName evidence="4">IS110 family transposase</fullName>
    </submittedName>
</protein>
<sequence length="334" mass="36879">MVERTSGSHNKGGSRKMGKRNTICAGIDTGKHKLDVALDGNSEQLQVDHTVEGHQVLVEWLKCRKVKRVGIEASGGYEQAVVAELRRKRFVVVLFQPKQVRAYGTFHLLLAKNDKIDAKLIAMCTAAVRTIHSAPDPRLQPFADHLTMIDQITEDIARLKNRLESCRDTRIQGVWKAQIALLAKSKRAEFKALLAAIRTHSDLAARLDLIYCGLPTAAAVLIRMPEIGTITRERASALSGLAPYDDDSGKRSGARHIKGGRERLRWALYNAALPASSRWNPQIRALYGRLIAAGKPHKCALVACARKLLVTINAVVARGIPWEPEMPQLAKLTT</sequence>
<dbReference type="InterPro" id="IPR003346">
    <property type="entry name" value="Transposase_20"/>
</dbReference>
<feature type="domain" description="Transposase IS116/IS110/IS902 C-terminal" evidence="3">
    <location>
        <begin position="213"/>
        <end position="287"/>
    </location>
</feature>
<dbReference type="Proteomes" id="UP000215884">
    <property type="component" value="Chromosome"/>
</dbReference>
<dbReference type="GO" id="GO:0003677">
    <property type="term" value="F:DNA binding"/>
    <property type="evidence" value="ECO:0007669"/>
    <property type="project" value="InterPro"/>
</dbReference>
<evidence type="ECO:0000313" key="4">
    <source>
        <dbReference type="EMBL" id="AWM02014.1"/>
    </source>
</evidence>
<evidence type="ECO:0000259" key="2">
    <source>
        <dbReference type="Pfam" id="PF01548"/>
    </source>
</evidence>
<accession>A0A2U8PW68</accession>
<dbReference type="PANTHER" id="PTHR33055:SF13">
    <property type="entry name" value="TRANSPOSASE"/>
    <property type="match status" value="1"/>
</dbReference>
<dbReference type="Pfam" id="PF01548">
    <property type="entry name" value="DEDD_Tnp_IS110"/>
    <property type="match status" value="1"/>
</dbReference>
<evidence type="ECO:0000259" key="3">
    <source>
        <dbReference type="Pfam" id="PF02371"/>
    </source>
</evidence>
<feature type="compositionally biased region" description="Polar residues" evidence="1">
    <location>
        <begin position="1"/>
        <end position="11"/>
    </location>
</feature>
<feature type="region of interest" description="Disordered" evidence="1">
    <location>
        <begin position="1"/>
        <end position="21"/>
    </location>
</feature>
<evidence type="ECO:0000313" key="5">
    <source>
        <dbReference type="Proteomes" id="UP000215884"/>
    </source>
</evidence>
<dbReference type="GO" id="GO:0006313">
    <property type="term" value="P:DNA transposition"/>
    <property type="evidence" value="ECO:0007669"/>
    <property type="project" value="InterPro"/>
</dbReference>
<feature type="domain" description="Transposase IS110-like N-terminal" evidence="2">
    <location>
        <begin position="25"/>
        <end position="166"/>
    </location>
</feature>
<name>A0A2U8PW68_9BRAD</name>
<dbReference type="InterPro" id="IPR047650">
    <property type="entry name" value="Transpos_IS110"/>
</dbReference>